<dbReference type="OrthoDB" id="8766408at2"/>
<evidence type="ECO:0000256" key="2">
    <source>
        <dbReference type="ARBA" id="ARBA00034247"/>
    </source>
</evidence>
<keyword evidence="5" id="KW-1185">Reference proteome</keyword>
<dbReference type="InterPro" id="IPR029016">
    <property type="entry name" value="GAF-like_dom_sf"/>
</dbReference>
<protein>
    <recommendedName>
        <fullName evidence="1">diguanylate cyclase</fullName>
        <ecNumber evidence="1">2.7.7.65</ecNumber>
    </recommendedName>
</protein>
<dbReference type="PANTHER" id="PTHR45138">
    <property type="entry name" value="REGULATORY COMPONENTS OF SENSORY TRANSDUCTION SYSTEM"/>
    <property type="match status" value="1"/>
</dbReference>
<accession>A0A6L6Q2Q8</accession>
<dbReference type="PANTHER" id="PTHR45138:SF9">
    <property type="entry name" value="DIGUANYLATE CYCLASE DGCM-RELATED"/>
    <property type="match status" value="1"/>
</dbReference>
<dbReference type="EC" id="2.7.7.65" evidence="1"/>
<dbReference type="InterPro" id="IPR050469">
    <property type="entry name" value="Diguanylate_Cyclase"/>
</dbReference>
<proteinExistence type="predicted"/>
<dbReference type="RefSeq" id="WP_155440249.1">
    <property type="nucleotide sequence ID" value="NZ_WNLA01000012.1"/>
</dbReference>
<dbReference type="SUPFAM" id="SSF52172">
    <property type="entry name" value="CheY-like"/>
    <property type="match status" value="1"/>
</dbReference>
<dbReference type="PROSITE" id="PS50887">
    <property type="entry name" value="GGDEF"/>
    <property type="match status" value="1"/>
</dbReference>
<evidence type="ECO:0000256" key="1">
    <source>
        <dbReference type="ARBA" id="ARBA00012528"/>
    </source>
</evidence>
<sequence length="494" mass="53702">MATDIDGQAQRVGLFLNLASERRGEFQSACGELFNRLLLVETFDSAMVALGRQPVDLMVIDLEGFEDHGDLAAAASLVRARMGRPVLVLCPYGKTSWLPELMTAGPVTYRISPILGDEMQQAVSYALTAPLDAAAAAQQQLLDKEKELRDLLAVQRNVQRALTGMDELSLMASQICVALCTFPGVRHAALFHMKERGNLVLEAQESRNHLDIAKLLGRTDQLLQLPVHEAFPPLLSVGTGELVLIDAPEKAGDPMLAMGLHDHGVRTMLALPLRSEAGGPVLGAVSLMFDRLIHPSREQFSCFGSLAQFISFGLAMSELKHQNDALAGQLTQITTTDALTGAVNRRHGEAELDNEIRRARRYGIPLGVIAFDIDNFRSVNDIYGYPCGDKALRTVAMTVQERLRTSDTLVRMRGEEFLIIATHTAAIDALKLAEKLRETIANTQLPGCDNVTISLGVAQAGPEEGAATLLERLDAALHRAKRAGRNCVELAMAQ</sequence>
<dbReference type="InterPro" id="IPR029787">
    <property type="entry name" value="Nucleotide_cyclase"/>
</dbReference>
<reference evidence="4 5" key="1">
    <citation type="submission" date="2019-11" db="EMBL/GenBank/DDBJ databases">
        <title>Type strains purchased from KCTC, JCM and DSMZ.</title>
        <authorList>
            <person name="Lu H."/>
        </authorList>
    </citation>
    <scope>NUCLEOTIDE SEQUENCE [LARGE SCALE GENOMIC DNA]</scope>
    <source>
        <strain evidence="4 5">KCTC 42409</strain>
    </source>
</reference>
<evidence type="ECO:0000313" key="5">
    <source>
        <dbReference type="Proteomes" id="UP000484015"/>
    </source>
</evidence>
<dbReference type="SMART" id="SM00267">
    <property type="entry name" value="GGDEF"/>
    <property type="match status" value="1"/>
</dbReference>
<dbReference type="InterPro" id="IPR011006">
    <property type="entry name" value="CheY-like_superfamily"/>
</dbReference>
<dbReference type="Proteomes" id="UP000484015">
    <property type="component" value="Unassembled WGS sequence"/>
</dbReference>
<dbReference type="GO" id="GO:0005886">
    <property type="term" value="C:plasma membrane"/>
    <property type="evidence" value="ECO:0007669"/>
    <property type="project" value="TreeGrafter"/>
</dbReference>
<dbReference type="EMBL" id="WNLA01000012">
    <property type="protein sequence ID" value="MTW03895.1"/>
    <property type="molecule type" value="Genomic_DNA"/>
</dbReference>
<comment type="catalytic activity">
    <reaction evidence="2">
        <text>2 GTP = 3',3'-c-di-GMP + 2 diphosphate</text>
        <dbReference type="Rhea" id="RHEA:24898"/>
        <dbReference type="ChEBI" id="CHEBI:33019"/>
        <dbReference type="ChEBI" id="CHEBI:37565"/>
        <dbReference type="ChEBI" id="CHEBI:58805"/>
        <dbReference type="EC" id="2.7.7.65"/>
    </reaction>
</comment>
<comment type="caution">
    <text evidence="4">The sequence shown here is derived from an EMBL/GenBank/DDBJ whole genome shotgun (WGS) entry which is preliminary data.</text>
</comment>
<dbReference type="FunFam" id="3.30.70.270:FF:000001">
    <property type="entry name" value="Diguanylate cyclase domain protein"/>
    <property type="match status" value="1"/>
</dbReference>
<dbReference type="NCBIfam" id="TIGR00254">
    <property type="entry name" value="GGDEF"/>
    <property type="match status" value="1"/>
</dbReference>
<evidence type="ECO:0000259" key="3">
    <source>
        <dbReference type="PROSITE" id="PS50887"/>
    </source>
</evidence>
<feature type="domain" description="GGDEF" evidence="3">
    <location>
        <begin position="364"/>
        <end position="493"/>
    </location>
</feature>
<dbReference type="InterPro" id="IPR043128">
    <property type="entry name" value="Rev_trsase/Diguanyl_cyclase"/>
</dbReference>
<dbReference type="InterPro" id="IPR000160">
    <property type="entry name" value="GGDEF_dom"/>
</dbReference>
<dbReference type="CDD" id="cd01949">
    <property type="entry name" value="GGDEF"/>
    <property type="match status" value="1"/>
</dbReference>
<gene>
    <name evidence="4" type="ORF">GM668_17565</name>
</gene>
<evidence type="ECO:0000313" key="4">
    <source>
        <dbReference type="EMBL" id="MTW03895.1"/>
    </source>
</evidence>
<dbReference type="Pfam" id="PF00990">
    <property type="entry name" value="GGDEF"/>
    <property type="match status" value="1"/>
</dbReference>
<dbReference type="GO" id="GO:0052621">
    <property type="term" value="F:diguanylate cyclase activity"/>
    <property type="evidence" value="ECO:0007669"/>
    <property type="project" value="UniProtKB-EC"/>
</dbReference>
<dbReference type="SUPFAM" id="SSF55073">
    <property type="entry name" value="Nucleotide cyclase"/>
    <property type="match status" value="1"/>
</dbReference>
<dbReference type="GO" id="GO:0043709">
    <property type="term" value="P:cell adhesion involved in single-species biofilm formation"/>
    <property type="evidence" value="ECO:0007669"/>
    <property type="project" value="TreeGrafter"/>
</dbReference>
<dbReference type="AlphaFoldDB" id="A0A6L6Q2Q8"/>
<organism evidence="4 5">
    <name type="scientific">Pseudoduganella ginsengisoli</name>
    <dbReference type="NCBI Taxonomy" id="1462440"/>
    <lineage>
        <taxon>Bacteria</taxon>
        <taxon>Pseudomonadati</taxon>
        <taxon>Pseudomonadota</taxon>
        <taxon>Betaproteobacteria</taxon>
        <taxon>Burkholderiales</taxon>
        <taxon>Oxalobacteraceae</taxon>
        <taxon>Telluria group</taxon>
        <taxon>Pseudoduganella</taxon>
    </lineage>
</organism>
<name>A0A6L6Q2Q8_9BURK</name>
<dbReference type="GO" id="GO:1902201">
    <property type="term" value="P:negative regulation of bacterial-type flagellum-dependent cell motility"/>
    <property type="evidence" value="ECO:0007669"/>
    <property type="project" value="TreeGrafter"/>
</dbReference>
<dbReference type="Gene3D" id="3.30.70.270">
    <property type="match status" value="1"/>
</dbReference>
<dbReference type="SUPFAM" id="SSF55781">
    <property type="entry name" value="GAF domain-like"/>
    <property type="match status" value="1"/>
</dbReference>
<dbReference type="Gene3D" id="3.30.450.40">
    <property type="match status" value="1"/>
</dbReference>